<dbReference type="PROSITE" id="PS51257">
    <property type="entry name" value="PROKAR_LIPOPROTEIN"/>
    <property type="match status" value="1"/>
</dbReference>
<dbReference type="PANTHER" id="PTHR37958:SF1">
    <property type="entry name" value="SODIUM-POTASSIUM_PROTON ANTIPORTER CHAA"/>
    <property type="match status" value="1"/>
</dbReference>
<dbReference type="AlphaFoldDB" id="A2SEH0"/>
<dbReference type="Pfam" id="PF01699">
    <property type="entry name" value="Na_Ca_ex"/>
    <property type="match status" value="2"/>
</dbReference>
<dbReference type="HOGENOM" id="CLU_050648_1_0_4"/>
<evidence type="ECO:0000313" key="9">
    <source>
        <dbReference type="Proteomes" id="UP000000366"/>
    </source>
</evidence>
<keyword evidence="2 5" id="KW-0812">Transmembrane</keyword>
<feature type="transmembrane region" description="Helical" evidence="5">
    <location>
        <begin position="307"/>
        <end position="328"/>
    </location>
</feature>
<dbReference type="GO" id="GO:0005886">
    <property type="term" value="C:plasma membrane"/>
    <property type="evidence" value="ECO:0007669"/>
    <property type="project" value="TreeGrafter"/>
</dbReference>
<organism evidence="8 9">
    <name type="scientific">Methylibium petroleiphilum (strain ATCC BAA-1232 / LMG 22953 / PM1)</name>
    <dbReference type="NCBI Taxonomy" id="420662"/>
    <lineage>
        <taxon>Bacteria</taxon>
        <taxon>Pseudomonadati</taxon>
        <taxon>Pseudomonadota</taxon>
        <taxon>Betaproteobacteria</taxon>
        <taxon>Burkholderiales</taxon>
        <taxon>Sphaerotilaceae</taxon>
        <taxon>Methylibium</taxon>
    </lineage>
</organism>
<feature type="transmembrane region" description="Helical" evidence="5">
    <location>
        <begin position="127"/>
        <end position="144"/>
    </location>
</feature>
<reference evidence="8 9" key="1">
    <citation type="journal article" date="2007" name="J. Bacteriol.">
        <title>Whole-genome analysis of the methyl tert-butyl ether-degrading beta-proteobacterium Methylibium petroleiphilum PM1.</title>
        <authorList>
            <person name="Kane S.R."/>
            <person name="Chakicherla A.Y."/>
            <person name="Chain P.S.G."/>
            <person name="Schmidt R."/>
            <person name="Shin M.W."/>
            <person name="Legler T.C."/>
            <person name="Scow K.M."/>
            <person name="Larimer F.W."/>
            <person name="Lucas S.M."/>
            <person name="Richardson P.M."/>
            <person name="Hristova K.R."/>
        </authorList>
    </citation>
    <scope>NUCLEOTIDE SEQUENCE [LARGE SCALE GENOMIC DNA]</scope>
    <source>
        <strain evidence="9">ATCC BAA-1232 / LMG 22953 / PM1</strain>
    </source>
</reference>
<evidence type="ECO:0000256" key="2">
    <source>
        <dbReference type="ARBA" id="ARBA00022692"/>
    </source>
</evidence>
<dbReference type="EMBL" id="CP000555">
    <property type="protein sequence ID" value="ABM93959.1"/>
    <property type="molecule type" value="Genomic_DNA"/>
</dbReference>
<feature type="transmembrane region" description="Helical" evidence="5">
    <location>
        <begin position="156"/>
        <end position="178"/>
    </location>
</feature>
<feature type="transmembrane region" description="Helical" evidence="5">
    <location>
        <begin position="278"/>
        <end position="301"/>
    </location>
</feature>
<evidence type="ECO:0000256" key="5">
    <source>
        <dbReference type="SAM" id="Phobius"/>
    </source>
</evidence>
<dbReference type="KEGG" id="mpt:Mpe_A0997"/>
<dbReference type="eggNOG" id="COG0387">
    <property type="taxonomic scope" value="Bacteria"/>
</dbReference>
<evidence type="ECO:0000256" key="1">
    <source>
        <dbReference type="ARBA" id="ARBA00004141"/>
    </source>
</evidence>
<evidence type="ECO:0000256" key="4">
    <source>
        <dbReference type="ARBA" id="ARBA00023136"/>
    </source>
</evidence>
<keyword evidence="6" id="KW-0732">Signal</keyword>
<feature type="transmembrane region" description="Helical" evidence="5">
    <location>
        <begin position="94"/>
        <end position="115"/>
    </location>
</feature>
<dbReference type="RefSeq" id="WP_011828597.1">
    <property type="nucleotide sequence ID" value="NC_008825.1"/>
</dbReference>
<comment type="subcellular location">
    <subcellularLocation>
        <location evidence="1">Membrane</location>
        <topology evidence="1">Multi-pass membrane protein</topology>
    </subcellularLocation>
</comment>
<feature type="chain" id="PRO_5002646103" evidence="6">
    <location>
        <begin position="27"/>
        <end position="355"/>
    </location>
</feature>
<feature type="signal peptide" evidence="6">
    <location>
        <begin position="1"/>
        <end position="26"/>
    </location>
</feature>
<feature type="domain" description="Sodium/calcium exchanger membrane region" evidence="7">
    <location>
        <begin position="32"/>
        <end position="180"/>
    </location>
</feature>
<accession>A2SEH0</accession>
<evidence type="ECO:0000259" key="7">
    <source>
        <dbReference type="Pfam" id="PF01699"/>
    </source>
</evidence>
<proteinExistence type="predicted"/>
<dbReference type="GO" id="GO:0015386">
    <property type="term" value="F:potassium:proton antiporter activity"/>
    <property type="evidence" value="ECO:0007669"/>
    <property type="project" value="TreeGrafter"/>
</dbReference>
<dbReference type="PANTHER" id="PTHR37958">
    <property type="entry name" value="SODIUM-POTASSIUM/PROTON ANTIPORTER CHAA"/>
    <property type="match status" value="1"/>
</dbReference>
<sequence>MPRWALLLPLAAAALLGASLALPMNAAIASACAVALIGAVIAAVHHAEVVAHRVGEPFGTLVLAIAITVIEVALIVSMMLAGGEGKAELPRDTIFSAVMIICTGVVGICLLVGGLHHHEQSFQLDGANSALAALVAMAGLSLVLPSFTTSSDGGTYTISQLTFVAVSSLVLWAVFVFVQTVRHRDYFLPPTNADDEDIHAKPPSNGQAWASFGLLLIGLVSVVGLAKQLSPTIEAAVAAAGAPKAVIGIAIALLVLLPETWAAVRAARADRLQTSMNLALGSALASIGLTIPVVVVAAVLLDLPLVLGLAAKDLVLLLLTFIVGAITLGTGRTNLMQGAVHLVLFAAFLFLSLVP</sequence>
<evidence type="ECO:0000256" key="6">
    <source>
        <dbReference type="SAM" id="SignalP"/>
    </source>
</evidence>
<dbReference type="Proteomes" id="UP000000366">
    <property type="component" value="Chromosome"/>
</dbReference>
<feature type="transmembrane region" description="Helical" evidence="5">
    <location>
        <begin position="235"/>
        <end position="257"/>
    </location>
</feature>
<evidence type="ECO:0000256" key="3">
    <source>
        <dbReference type="ARBA" id="ARBA00022989"/>
    </source>
</evidence>
<evidence type="ECO:0000313" key="8">
    <source>
        <dbReference type="EMBL" id="ABM93959.1"/>
    </source>
</evidence>
<feature type="transmembrane region" description="Helical" evidence="5">
    <location>
        <begin position="335"/>
        <end position="354"/>
    </location>
</feature>
<gene>
    <name evidence="8" type="primary">chaA</name>
    <name evidence="8" type="ordered locus">Mpe_A0997</name>
</gene>
<dbReference type="InterPro" id="IPR052946">
    <property type="entry name" value="Alkaline_pH_Ca-Antiporter"/>
</dbReference>
<keyword evidence="3 5" id="KW-1133">Transmembrane helix</keyword>
<name>A2SEH0_METPP</name>
<feature type="transmembrane region" description="Helical" evidence="5">
    <location>
        <begin position="27"/>
        <end position="46"/>
    </location>
</feature>
<dbReference type="InterPro" id="IPR004837">
    <property type="entry name" value="NaCa_Exmemb"/>
</dbReference>
<keyword evidence="4 5" id="KW-0472">Membrane</keyword>
<feature type="transmembrane region" description="Helical" evidence="5">
    <location>
        <begin position="58"/>
        <end position="82"/>
    </location>
</feature>
<feature type="transmembrane region" description="Helical" evidence="5">
    <location>
        <begin position="208"/>
        <end position="229"/>
    </location>
</feature>
<dbReference type="STRING" id="420662.Mpe_A0997"/>
<dbReference type="GO" id="GO:0015385">
    <property type="term" value="F:sodium:proton antiporter activity"/>
    <property type="evidence" value="ECO:0007669"/>
    <property type="project" value="TreeGrafter"/>
</dbReference>
<keyword evidence="9" id="KW-1185">Reference proteome</keyword>
<feature type="domain" description="Sodium/calcium exchanger membrane region" evidence="7">
    <location>
        <begin position="211"/>
        <end position="353"/>
    </location>
</feature>
<protein>
    <submittedName>
        <fullName evidence="8">Ca2+/H+ antiporter</fullName>
    </submittedName>
</protein>